<gene>
    <name evidence="2" type="ORF">SAMN02745111_01942</name>
</gene>
<keyword evidence="3" id="KW-1185">Reference proteome</keyword>
<dbReference type="AlphaFoldDB" id="A0A1T4VY34"/>
<sequence length="176" mass="20631">MKIYKLDFDVNKFKSIQLCEKVDADFYQMFDGRSLSNSWIVPRVKVYDDDLELEDGDAPGFNIPVLNKRAYEVLYPMISNDIEVLKIQLNDEILYGINVLTIIDAINYDLSKYKTYRDGKRIMFFEKYEFIEEAIKGKNIFKISDLPRGDVFVSEKFAETIIENQLKGFKLELVYG</sequence>
<dbReference type="InterPro" id="IPR012433">
    <property type="entry name" value="Imm11"/>
</dbReference>
<organism evidence="2 3">
    <name type="scientific">Eubacterium uniforme</name>
    <dbReference type="NCBI Taxonomy" id="39495"/>
    <lineage>
        <taxon>Bacteria</taxon>
        <taxon>Bacillati</taxon>
        <taxon>Bacillota</taxon>
        <taxon>Clostridia</taxon>
        <taxon>Eubacteriales</taxon>
        <taxon>Eubacteriaceae</taxon>
        <taxon>Eubacterium</taxon>
    </lineage>
</organism>
<dbReference type="RefSeq" id="WP_078766783.1">
    <property type="nucleotide sequence ID" value="NZ_FUXZ01000012.1"/>
</dbReference>
<dbReference type="OrthoDB" id="5356505at2"/>
<evidence type="ECO:0000313" key="2">
    <source>
        <dbReference type="EMBL" id="SKA69914.1"/>
    </source>
</evidence>
<dbReference type="Pfam" id="PF07791">
    <property type="entry name" value="Imm11"/>
    <property type="match status" value="1"/>
</dbReference>
<proteinExistence type="predicted"/>
<name>A0A1T4VY34_9FIRM</name>
<dbReference type="EMBL" id="FUXZ01000012">
    <property type="protein sequence ID" value="SKA69914.1"/>
    <property type="molecule type" value="Genomic_DNA"/>
</dbReference>
<evidence type="ECO:0000259" key="1">
    <source>
        <dbReference type="Pfam" id="PF07791"/>
    </source>
</evidence>
<feature type="domain" description="Immunity MXAN-0049 protein" evidence="1">
    <location>
        <begin position="91"/>
        <end position="172"/>
    </location>
</feature>
<dbReference type="Proteomes" id="UP000190814">
    <property type="component" value="Unassembled WGS sequence"/>
</dbReference>
<reference evidence="2 3" key="1">
    <citation type="submission" date="2017-02" db="EMBL/GenBank/DDBJ databases">
        <authorList>
            <person name="Peterson S.W."/>
        </authorList>
    </citation>
    <scope>NUCLEOTIDE SEQUENCE [LARGE SCALE GENOMIC DNA]</scope>
    <source>
        <strain evidence="2 3">ATCC 35992</strain>
    </source>
</reference>
<protein>
    <recommendedName>
        <fullName evidence="1">Immunity MXAN-0049 protein domain-containing protein</fullName>
    </recommendedName>
</protein>
<evidence type="ECO:0000313" key="3">
    <source>
        <dbReference type="Proteomes" id="UP000190814"/>
    </source>
</evidence>
<accession>A0A1T4VY34</accession>
<dbReference type="STRING" id="39495.SAMN02745111_01942"/>